<dbReference type="Pfam" id="PF00702">
    <property type="entry name" value="Hydrolase"/>
    <property type="match status" value="1"/>
</dbReference>
<dbReference type="InterPro" id="IPR023214">
    <property type="entry name" value="HAD_sf"/>
</dbReference>
<name>A0ABR8JCE1_9NOST</name>
<dbReference type="NCBIfam" id="TIGR01509">
    <property type="entry name" value="HAD-SF-IA-v3"/>
    <property type="match status" value="1"/>
</dbReference>
<dbReference type="GO" id="GO:0016787">
    <property type="term" value="F:hydrolase activity"/>
    <property type="evidence" value="ECO:0007669"/>
    <property type="project" value="UniProtKB-KW"/>
</dbReference>
<accession>A0ABR8JCE1</accession>
<evidence type="ECO:0000313" key="1">
    <source>
        <dbReference type="EMBL" id="MBD2695212.1"/>
    </source>
</evidence>
<keyword evidence="1" id="KW-0378">Hydrolase</keyword>
<keyword evidence="2" id="KW-1185">Reference proteome</keyword>
<dbReference type="SUPFAM" id="SSF56784">
    <property type="entry name" value="HAD-like"/>
    <property type="match status" value="1"/>
</dbReference>
<organism evidence="1 2">
    <name type="scientific">Anabaena catenula FACHB-362</name>
    <dbReference type="NCBI Taxonomy" id="2692877"/>
    <lineage>
        <taxon>Bacteria</taxon>
        <taxon>Bacillati</taxon>
        <taxon>Cyanobacteriota</taxon>
        <taxon>Cyanophyceae</taxon>
        <taxon>Nostocales</taxon>
        <taxon>Nostocaceae</taxon>
        <taxon>Anabaena</taxon>
    </lineage>
</organism>
<sequence length="138" mass="15252">MDRTAIALNKNLKPVDGIKEVLDELEIPHCVASSGDHKKMQTTLGITNLLSYFEGKLFSVTEVERGKPYPDVFLYAAERMGVEPAKCVVVEDTPIGARAGVAAGMKVFGYAKLMPAHKLEQEGAIIFRDMRQLPYLLK</sequence>
<dbReference type="Proteomes" id="UP000660381">
    <property type="component" value="Unassembled WGS sequence"/>
</dbReference>
<gene>
    <name evidence="1" type="ORF">H6G68_26440</name>
</gene>
<protein>
    <submittedName>
        <fullName evidence="1">HAD-IA family hydrolase</fullName>
    </submittedName>
</protein>
<proteinExistence type="predicted"/>
<dbReference type="PANTHER" id="PTHR43481">
    <property type="entry name" value="FRUCTOSE-1-PHOSPHATE PHOSPHATASE"/>
    <property type="match status" value="1"/>
</dbReference>
<dbReference type="Gene3D" id="3.40.50.1000">
    <property type="entry name" value="HAD superfamily/HAD-like"/>
    <property type="match status" value="1"/>
</dbReference>
<comment type="caution">
    <text evidence="1">The sequence shown here is derived from an EMBL/GenBank/DDBJ whole genome shotgun (WGS) entry which is preliminary data.</text>
</comment>
<dbReference type="InterPro" id="IPR006439">
    <property type="entry name" value="HAD-SF_hydro_IA"/>
</dbReference>
<reference evidence="1 2" key="1">
    <citation type="journal article" date="2020" name="ISME J.">
        <title>Comparative genomics reveals insights into cyanobacterial evolution and habitat adaptation.</title>
        <authorList>
            <person name="Chen M.Y."/>
            <person name="Teng W.K."/>
            <person name="Zhao L."/>
            <person name="Hu C.X."/>
            <person name="Zhou Y.K."/>
            <person name="Han B.P."/>
            <person name="Song L.R."/>
            <person name="Shu W.S."/>
        </authorList>
    </citation>
    <scope>NUCLEOTIDE SEQUENCE [LARGE SCALE GENOMIC DNA]</scope>
    <source>
        <strain evidence="1 2">FACHB-362</strain>
    </source>
</reference>
<dbReference type="PANTHER" id="PTHR43481:SF4">
    <property type="entry name" value="GLYCEROL-1-PHOSPHATE PHOSPHOHYDROLASE 1-RELATED"/>
    <property type="match status" value="1"/>
</dbReference>
<dbReference type="InterPro" id="IPR051806">
    <property type="entry name" value="HAD-like_SPP"/>
</dbReference>
<dbReference type="EMBL" id="JACJTQ010000093">
    <property type="protein sequence ID" value="MBD2695212.1"/>
    <property type="molecule type" value="Genomic_DNA"/>
</dbReference>
<dbReference type="InterPro" id="IPR036412">
    <property type="entry name" value="HAD-like_sf"/>
</dbReference>
<evidence type="ECO:0000313" key="2">
    <source>
        <dbReference type="Proteomes" id="UP000660381"/>
    </source>
</evidence>